<evidence type="ECO:0000313" key="15">
    <source>
        <dbReference type="EMBL" id="KAK2720063.1"/>
    </source>
</evidence>
<dbReference type="PROSITE" id="PS00031">
    <property type="entry name" value="NUCLEAR_REC_DBD_1"/>
    <property type="match status" value="1"/>
</dbReference>
<organism evidence="15 16">
    <name type="scientific">Artemia franciscana</name>
    <name type="common">Brine shrimp</name>
    <name type="synonym">Artemia sanfranciscana</name>
    <dbReference type="NCBI Taxonomy" id="6661"/>
    <lineage>
        <taxon>Eukaryota</taxon>
        <taxon>Metazoa</taxon>
        <taxon>Ecdysozoa</taxon>
        <taxon>Arthropoda</taxon>
        <taxon>Crustacea</taxon>
        <taxon>Branchiopoda</taxon>
        <taxon>Anostraca</taxon>
        <taxon>Artemiidae</taxon>
        <taxon>Artemia</taxon>
    </lineage>
</organism>
<evidence type="ECO:0000259" key="14">
    <source>
        <dbReference type="PROSITE" id="PS51030"/>
    </source>
</evidence>
<reference evidence="15" key="1">
    <citation type="submission" date="2023-07" db="EMBL/GenBank/DDBJ databases">
        <title>Chromosome-level genome assembly of Artemia franciscana.</title>
        <authorList>
            <person name="Jo E."/>
        </authorList>
    </citation>
    <scope>NUCLEOTIDE SEQUENCE</scope>
    <source>
        <tissue evidence="15">Whole body</tissue>
    </source>
</reference>
<evidence type="ECO:0000256" key="9">
    <source>
        <dbReference type="ARBA" id="ARBA00023242"/>
    </source>
</evidence>
<dbReference type="Proteomes" id="UP001187531">
    <property type="component" value="Unassembled WGS sequence"/>
</dbReference>
<dbReference type="GO" id="GO:0000978">
    <property type="term" value="F:RNA polymerase II cis-regulatory region sequence-specific DNA binding"/>
    <property type="evidence" value="ECO:0007669"/>
    <property type="project" value="TreeGrafter"/>
</dbReference>
<protein>
    <recommendedName>
        <fullName evidence="11">Probable nuclear hormone receptor HR3</fullName>
    </recommendedName>
    <alternativeName>
        <fullName evidence="12">Nuclear receptor subfamily 1 group F member 4</fullName>
    </alternativeName>
</protein>
<gene>
    <name evidence="15" type="ORF">QYM36_004092</name>
</gene>
<dbReference type="Gene3D" id="3.30.50.10">
    <property type="entry name" value="Erythroid Transcription Factor GATA-1, subunit A"/>
    <property type="match status" value="1"/>
</dbReference>
<evidence type="ECO:0000313" key="16">
    <source>
        <dbReference type="Proteomes" id="UP001187531"/>
    </source>
</evidence>
<dbReference type="SMART" id="SM00399">
    <property type="entry name" value="ZnF_C4"/>
    <property type="match status" value="1"/>
</dbReference>
<keyword evidence="8" id="KW-0675">Receptor</keyword>
<name>A0AA88I2V1_ARTSF</name>
<evidence type="ECO:0000256" key="8">
    <source>
        <dbReference type="ARBA" id="ARBA00023170"/>
    </source>
</evidence>
<dbReference type="AlphaFoldDB" id="A0AA88I2V1"/>
<feature type="domain" description="Nuclear receptor" evidence="14">
    <location>
        <begin position="330"/>
        <end position="405"/>
    </location>
</feature>
<evidence type="ECO:0000256" key="1">
    <source>
        <dbReference type="ARBA" id="ARBA00004123"/>
    </source>
</evidence>
<evidence type="ECO:0000256" key="3">
    <source>
        <dbReference type="ARBA" id="ARBA00022771"/>
    </source>
</evidence>
<dbReference type="Pfam" id="PF00105">
    <property type="entry name" value="zf-C4"/>
    <property type="match status" value="1"/>
</dbReference>
<dbReference type="GO" id="GO:0008270">
    <property type="term" value="F:zinc ion binding"/>
    <property type="evidence" value="ECO:0007669"/>
    <property type="project" value="UniProtKB-KW"/>
</dbReference>
<keyword evidence="7" id="KW-0804">Transcription</keyword>
<evidence type="ECO:0000256" key="6">
    <source>
        <dbReference type="ARBA" id="ARBA00023125"/>
    </source>
</evidence>
<feature type="compositionally biased region" description="Polar residues" evidence="13">
    <location>
        <begin position="241"/>
        <end position="251"/>
    </location>
</feature>
<evidence type="ECO:0000256" key="4">
    <source>
        <dbReference type="ARBA" id="ARBA00022833"/>
    </source>
</evidence>
<evidence type="ECO:0000256" key="12">
    <source>
        <dbReference type="ARBA" id="ARBA00077334"/>
    </source>
</evidence>
<evidence type="ECO:0000256" key="11">
    <source>
        <dbReference type="ARBA" id="ARBA00072676"/>
    </source>
</evidence>
<evidence type="ECO:0000256" key="2">
    <source>
        <dbReference type="ARBA" id="ARBA00022723"/>
    </source>
</evidence>
<comment type="subcellular location">
    <subcellularLocation>
        <location evidence="1">Nucleus</location>
    </subcellularLocation>
</comment>
<dbReference type="PROSITE" id="PS51030">
    <property type="entry name" value="NUCLEAR_REC_DBD_2"/>
    <property type="match status" value="1"/>
</dbReference>
<sequence>MAGCFSIDEYDNFWQSVIENALQLDHSPNNSSQFDIDNNSNAVPENKENQNSDWNYTTNQYTPYLVNRCPFNSAPVPALSCRSVSSNESQITTPHEVHPYAPGTNMLSPKNSYSFHSAPVTASRGSFIASTGNHFAPQTIYHHTPRPNIFGQMNRNSIQSAEFSAPDEYDNFWQSVIENALQLEDSPSNSLQFDFNNNSNVIPENNENRNNDWIHMTNQDAPCLVNGCPFYTAPVPALSCGSVSSNDSQSDPPHEVHPYAPGTNILSHVNRYSFYSAPVTASSGSSIPSTGNHTAPQSIYHHTRRSNIFGQMNRNSIRSAEFSAQAQIETIPCKVCGDKSSGVHYGAISCEGCKAFFKRSQPSITKYRCLRGKSCSVDRTTRTRCQYCRLKRCLESGMSRDAMKLGRTSKKQREKIEEEMRFHKVQLRGNEQTSNFFTCSN</sequence>
<evidence type="ECO:0000256" key="13">
    <source>
        <dbReference type="SAM" id="MobiDB-lite"/>
    </source>
</evidence>
<evidence type="ECO:0000256" key="10">
    <source>
        <dbReference type="ARBA" id="ARBA00055215"/>
    </source>
</evidence>
<dbReference type="GO" id="GO:0005634">
    <property type="term" value="C:nucleus"/>
    <property type="evidence" value="ECO:0007669"/>
    <property type="project" value="UniProtKB-SubCell"/>
</dbReference>
<keyword evidence="4" id="KW-0862">Zinc</keyword>
<comment type="function">
    <text evidence="10">Putative receptor whose ligand is not yet known.</text>
</comment>
<feature type="region of interest" description="Disordered" evidence="13">
    <location>
        <begin position="29"/>
        <end position="53"/>
    </location>
</feature>
<feature type="compositionally biased region" description="Polar residues" evidence="13">
    <location>
        <begin position="29"/>
        <end position="44"/>
    </location>
</feature>
<dbReference type="SUPFAM" id="SSF57716">
    <property type="entry name" value="Glucocorticoid receptor-like (DNA-binding domain)"/>
    <property type="match status" value="1"/>
</dbReference>
<proteinExistence type="predicted"/>
<keyword evidence="6" id="KW-0238">DNA-binding</keyword>
<feature type="region of interest" description="Disordered" evidence="13">
    <location>
        <begin position="241"/>
        <end position="262"/>
    </location>
</feature>
<dbReference type="EMBL" id="JAVRJZ010000007">
    <property type="protein sequence ID" value="KAK2720063.1"/>
    <property type="molecule type" value="Genomic_DNA"/>
</dbReference>
<dbReference type="FunFam" id="3.30.50.10:FF:000003">
    <property type="entry name" value="Nuclear orphan receptor ROR-beta"/>
    <property type="match status" value="1"/>
</dbReference>
<evidence type="ECO:0000256" key="5">
    <source>
        <dbReference type="ARBA" id="ARBA00023015"/>
    </source>
</evidence>
<evidence type="ECO:0000256" key="7">
    <source>
        <dbReference type="ARBA" id="ARBA00023163"/>
    </source>
</evidence>
<dbReference type="PANTHER" id="PTHR45805">
    <property type="entry name" value="NUCLEAR HORMONE RECEPTOR HR3-RELATED"/>
    <property type="match status" value="1"/>
</dbReference>
<keyword evidence="2" id="KW-0479">Metal-binding</keyword>
<keyword evidence="16" id="KW-1185">Reference proteome</keyword>
<comment type="caution">
    <text evidence="15">The sequence shown here is derived from an EMBL/GenBank/DDBJ whole genome shotgun (WGS) entry which is preliminary data.</text>
</comment>
<dbReference type="GO" id="GO:0004879">
    <property type="term" value="F:nuclear receptor activity"/>
    <property type="evidence" value="ECO:0007669"/>
    <property type="project" value="TreeGrafter"/>
</dbReference>
<keyword evidence="3" id="KW-0863">Zinc-finger</keyword>
<accession>A0AA88I2V1</accession>
<dbReference type="InterPro" id="IPR001628">
    <property type="entry name" value="Znf_hrmn_rcpt"/>
</dbReference>
<keyword evidence="9" id="KW-0539">Nucleus</keyword>
<dbReference type="InterPro" id="IPR013088">
    <property type="entry name" value="Znf_NHR/GATA"/>
</dbReference>
<dbReference type="PANTHER" id="PTHR45805:SF2">
    <property type="entry name" value="NUCLEAR HORMONE RECEPTOR HR3-RELATED"/>
    <property type="match status" value="1"/>
</dbReference>
<keyword evidence="5" id="KW-0805">Transcription regulation</keyword>
<dbReference type="PRINTS" id="PR00047">
    <property type="entry name" value="STROIDFINGER"/>
</dbReference>